<accession>A0AAP7ZKZ5</accession>
<evidence type="ECO:0000313" key="2">
    <source>
        <dbReference type="Proteomes" id="UP000216164"/>
    </source>
</evidence>
<dbReference type="AlphaFoldDB" id="A0AAP7ZKZ5"/>
<organism evidence="1 2">
    <name type="scientific">Ralstonia solanacearum K60</name>
    <dbReference type="NCBI Taxonomy" id="1091042"/>
    <lineage>
        <taxon>Bacteria</taxon>
        <taxon>Pseudomonadati</taxon>
        <taxon>Pseudomonadota</taxon>
        <taxon>Betaproteobacteria</taxon>
        <taxon>Burkholderiales</taxon>
        <taxon>Burkholderiaceae</taxon>
        <taxon>Ralstonia</taxon>
        <taxon>Ralstonia solanacearum species complex</taxon>
    </lineage>
</organism>
<proteinExistence type="predicted"/>
<reference evidence="1 2" key="1">
    <citation type="submission" date="2017-04" db="EMBL/GenBank/DDBJ databases">
        <title>Genome Announcement: Closed genomes of Ralstonia solanacearum strains K60, UW551, and UW700.</title>
        <authorList>
            <person name="Hayes M."/>
            <person name="Macintyre A.M."/>
            <person name="Allen C."/>
        </authorList>
    </citation>
    <scope>NUCLEOTIDE SEQUENCE [LARGE SCALE GENOMIC DNA]</scope>
    <source>
        <strain evidence="1 2">UW25</strain>
    </source>
</reference>
<name>A0AAP7ZKZ5_RALSL</name>
<comment type="caution">
    <text evidence="1">The sequence shown here is derived from an EMBL/GenBank/DDBJ whole genome shotgun (WGS) entry which is preliminary data.</text>
</comment>
<sequence>MMNAGTVTLSTFEDCRYRIGREDAPELKARGVIQVTAQPDTDSAELRIELVGTRKHQRVTVVMPLKGADVDAVIRQMQAARDILAHGGGHAA</sequence>
<protein>
    <submittedName>
        <fullName evidence="1">Uncharacterized protein</fullName>
    </submittedName>
</protein>
<evidence type="ECO:0000313" key="1">
    <source>
        <dbReference type="EMBL" id="OYQ12309.1"/>
    </source>
</evidence>
<gene>
    <name evidence="1" type="ORF">B7R77_02915</name>
</gene>
<dbReference type="Proteomes" id="UP000216164">
    <property type="component" value="Unassembled WGS sequence"/>
</dbReference>
<dbReference type="EMBL" id="NCTK01000001">
    <property type="protein sequence ID" value="OYQ12309.1"/>
    <property type="molecule type" value="Genomic_DNA"/>
</dbReference>